<dbReference type="Proteomes" id="UP000092498">
    <property type="component" value="Chromosome"/>
</dbReference>
<comment type="similarity">
    <text evidence="1">Belongs to the FrmR/RcnR family.</text>
</comment>
<dbReference type="EMBL" id="CP013244">
    <property type="protein sequence ID" value="ANP45993.1"/>
    <property type="molecule type" value="Genomic_DNA"/>
</dbReference>
<dbReference type="InParanoid" id="A0A1B1AHF5"/>
<organism evidence="2 3">
    <name type="scientific">Candidatus Viadribacter manganicus</name>
    <dbReference type="NCBI Taxonomy" id="1759059"/>
    <lineage>
        <taxon>Bacteria</taxon>
        <taxon>Pseudomonadati</taxon>
        <taxon>Pseudomonadota</taxon>
        <taxon>Alphaproteobacteria</taxon>
        <taxon>Hyphomonadales</taxon>
        <taxon>Hyphomonadaceae</taxon>
        <taxon>Candidatus Viadribacter</taxon>
    </lineage>
</organism>
<dbReference type="PANTHER" id="PTHR33677">
    <property type="entry name" value="TRANSCRIPTIONAL REPRESSOR FRMR-RELATED"/>
    <property type="match status" value="1"/>
</dbReference>
<proteinExistence type="inferred from homology"/>
<evidence type="ECO:0000313" key="2">
    <source>
        <dbReference type="EMBL" id="ANP45993.1"/>
    </source>
</evidence>
<dbReference type="AlphaFoldDB" id="A0A1B1AHF5"/>
<evidence type="ECO:0008006" key="4">
    <source>
        <dbReference type="Google" id="ProtNLM"/>
    </source>
</evidence>
<evidence type="ECO:0000256" key="1">
    <source>
        <dbReference type="ARBA" id="ARBA00005260"/>
    </source>
</evidence>
<protein>
    <recommendedName>
        <fullName evidence="4">Metal resistance protein</fullName>
    </recommendedName>
</protein>
<dbReference type="InterPro" id="IPR038390">
    <property type="entry name" value="Metal_Tscrpt_repr_sf"/>
</dbReference>
<dbReference type="KEGG" id="cbot:ATE48_08705"/>
<keyword evidence="3" id="KW-1185">Reference proteome</keyword>
<sequence>MRAPKQPSREPVIKRLRRAEGHLRAITRLLATTRSTVNIAQQIRAVEAAVAHAKQQLIHDHMQHCVERRDLSGDALRELRQLAKFL</sequence>
<dbReference type="OrthoDB" id="9811244at2"/>
<dbReference type="GO" id="GO:0045892">
    <property type="term" value="P:negative regulation of DNA-templated transcription"/>
    <property type="evidence" value="ECO:0007669"/>
    <property type="project" value="UniProtKB-ARBA"/>
</dbReference>
<dbReference type="STRING" id="1759059.ATE48_08705"/>
<accession>A0A1B1AHF5</accession>
<gene>
    <name evidence="2" type="ORF">ATE48_08705</name>
</gene>
<evidence type="ECO:0000313" key="3">
    <source>
        <dbReference type="Proteomes" id="UP000092498"/>
    </source>
</evidence>
<dbReference type="GO" id="GO:0003677">
    <property type="term" value="F:DNA binding"/>
    <property type="evidence" value="ECO:0007669"/>
    <property type="project" value="InterPro"/>
</dbReference>
<dbReference type="RefSeq" id="WP_066770224.1">
    <property type="nucleotide sequence ID" value="NZ_CP013244.1"/>
</dbReference>
<reference evidence="2 3" key="1">
    <citation type="submission" date="2015-11" db="EMBL/GenBank/DDBJ databases">
        <title>Whole-Genome Sequence of Candidatus Oderbacter manganicum from the National Park Lower Oder Valley, Germany.</title>
        <authorList>
            <person name="Braun B."/>
            <person name="Liere K."/>
            <person name="Szewzyk U."/>
        </authorList>
    </citation>
    <scope>NUCLEOTIDE SEQUENCE [LARGE SCALE GENOMIC DNA]</scope>
    <source>
        <strain evidence="2 3">OTSz_A_272</strain>
    </source>
</reference>
<dbReference type="InterPro" id="IPR003735">
    <property type="entry name" value="Metal_Tscrpt_repr"/>
</dbReference>
<dbReference type="Gene3D" id="1.20.58.1000">
    <property type="entry name" value="Metal-sensitive repressor, helix protomer"/>
    <property type="match status" value="1"/>
</dbReference>
<name>A0A1B1AHF5_9PROT</name>
<dbReference type="Pfam" id="PF02583">
    <property type="entry name" value="Trns_repr_metal"/>
    <property type="match status" value="1"/>
</dbReference>
<dbReference type="GO" id="GO:0046872">
    <property type="term" value="F:metal ion binding"/>
    <property type="evidence" value="ECO:0007669"/>
    <property type="project" value="InterPro"/>
</dbReference>